<keyword evidence="2" id="KW-1003">Cell membrane</keyword>
<dbReference type="PANTHER" id="PTHR34820:SF4">
    <property type="entry name" value="INNER MEMBRANE PROTEIN YEBZ"/>
    <property type="match status" value="1"/>
</dbReference>
<feature type="domain" description="YtkA-like" evidence="13">
    <location>
        <begin position="466"/>
        <end position="536"/>
    </location>
</feature>
<evidence type="ECO:0000259" key="12">
    <source>
        <dbReference type="Pfam" id="PF05425"/>
    </source>
</evidence>
<evidence type="ECO:0000259" key="13">
    <source>
        <dbReference type="Pfam" id="PF13115"/>
    </source>
</evidence>
<feature type="transmembrane region" description="Helical" evidence="9">
    <location>
        <begin position="415"/>
        <end position="434"/>
    </location>
</feature>
<protein>
    <submittedName>
        <fullName evidence="14">Copper resistance protein CopC</fullName>
    </submittedName>
</protein>
<comment type="subcellular location">
    <subcellularLocation>
        <location evidence="1">Cell membrane</location>
        <topology evidence="1">Multi-pass membrane protein</topology>
    </subcellularLocation>
</comment>
<reference evidence="14 15" key="1">
    <citation type="submission" date="2024-09" db="EMBL/GenBank/DDBJ databases">
        <authorList>
            <person name="Sun Q."/>
            <person name="Mori K."/>
        </authorList>
    </citation>
    <scope>NUCLEOTIDE SEQUENCE [LARGE SCALE GENOMIC DNA]</scope>
    <source>
        <strain evidence="14 15">JCM 11201</strain>
    </source>
</reference>
<sequence length="557" mass="61757">MYIKKFGLWMVFFFLYSMLSPIFTSAHAYITKATPAENEILPKAPSIVSIEFDERIQSSSFASLIVMDASGKRVDLKNAHINKENPRMMEAGVKSNIPDGAYSIHWKVISADGHPIQGVIPFHIGTAGENSNASQAHTTGYIPKLDMLIERGLLYTGFSLYIGVIFFNLIIRKSDNRQSTKVQSRSRIILWLSLLGVSLSLLFNLPLQTKINADVSWSKAFQLSLLRETLELPGFGHIWVIQMILVALLSVATYVAIKRGSFTSWKAWVIPVMLVVGLLITKAFIGHAAASKYKEIAIPMDFLHLFAASLWLGGLLGIAFLLPVDHAGAEHDKRDWSLYWDAIRRFSPWAMAAVSIIFFTGLVTSTFFVPTITSLFETNYGKILFAKIILFVVMGILGIVHFVKGKLRRKKGIGATVGVEWSIGIIVMVLAAFLTNLPTPPIPATGPFHETRQLDNGNQLTLSISPNAVGMNTFDVELKDKNGQPVTDIEQLTLTVSSLDMEMGKETFRVPAVSTGRFQTKGMYLNMTGQWTIKVHGLATSLDSFDIDFRSMVGSRQ</sequence>
<dbReference type="Gene3D" id="2.60.40.1220">
    <property type="match status" value="1"/>
</dbReference>
<evidence type="ECO:0000256" key="2">
    <source>
        <dbReference type="ARBA" id="ARBA00022475"/>
    </source>
</evidence>
<feature type="transmembrane region" description="Helical" evidence="9">
    <location>
        <begin position="269"/>
        <end position="290"/>
    </location>
</feature>
<feature type="transmembrane region" description="Helical" evidence="9">
    <location>
        <begin position="349"/>
        <end position="372"/>
    </location>
</feature>
<dbReference type="Proteomes" id="UP001589609">
    <property type="component" value="Unassembled WGS sequence"/>
</dbReference>
<keyword evidence="4" id="KW-0479">Metal-binding</keyword>
<dbReference type="InterPro" id="IPR007348">
    <property type="entry name" value="CopC_dom"/>
</dbReference>
<evidence type="ECO:0000256" key="1">
    <source>
        <dbReference type="ARBA" id="ARBA00004651"/>
    </source>
</evidence>
<dbReference type="RefSeq" id="WP_379952295.1">
    <property type="nucleotide sequence ID" value="NZ_JBHMAF010000196.1"/>
</dbReference>
<dbReference type="PANTHER" id="PTHR34820">
    <property type="entry name" value="INNER MEMBRANE PROTEIN YEBZ"/>
    <property type="match status" value="1"/>
</dbReference>
<keyword evidence="3 9" id="KW-0812">Transmembrane</keyword>
<feature type="chain" id="PRO_5045887286" evidence="10">
    <location>
        <begin position="29"/>
        <end position="557"/>
    </location>
</feature>
<dbReference type="EMBL" id="JBHMAF010000196">
    <property type="protein sequence ID" value="MFB9761696.1"/>
    <property type="molecule type" value="Genomic_DNA"/>
</dbReference>
<keyword evidence="7" id="KW-0186">Copper</keyword>
<feature type="domain" description="CopC" evidence="11">
    <location>
        <begin position="27"/>
        <end position="124"/>
    </location>
</feature>
<dbReference type="InterPro" id="IPR008457">
    <property type="entry name" value="Cu-R_CopD_dom"/>
</dbReference>
<dbReference type="SUPFAM" id="SSF81296">
    <property type="entry name" value="E set domains"/>
    <property type="match status" value="1"/>
</dbReference>
<feature type="transmembrane region" description="Helical" evidence="9">
    <location>
        <begin position="152"/>
        <end position="169"/>
    </location>
</feature>
<evidence type="ECO:0000256" key="10">
    <source>
        <dbReference type="SAM" id="SignalP"/>
    </source>
</evidence>
<feature type="domain" description="Copper resistance protein D" evidence="12">
    <location>
        <begin position="342"/>
        <end position="434"/>
    </location>
</feature>
<evidence type="ECO:0000256" key="8">
    <source>
        <dbReference type="ARBA" id="ARBA00023136"/>
    </source>
</evidence>
<evidence type="ECO:0000256" key="3">
    <source>
        <dbReference type="ARBA" id="ARBA00022692"/>
    </source>
</evidence>
<accession>A0ABV5WN40</accession>
<organism evidence="14 15">
    <name type="scientific">Ectobacillus funiculus</name>
    <dbReference type="NCBI Taxonomy" id="137993"/>
    <lineage>
        <taxon>Bacteria</taxon>
        <taxon>Bacillati</taxon>
        <taxon>Bacillota</taxon>
        <taxon>Bacilli</taxon>
        <taxon>Bacillales</taxon>
        <taxon>Bacillaceae</taxon>
        <taxon>Ectobacillus</taxon>
    </lineage>
</organism>
<feature type="transmembrane region" description="Helical" evidence="9">
    <location>
        <begin position="189"/>
        <end position="207"/>
    </location>
</feature>
<evidence type="ECO:0000313" key="14">
    <source>
        <dbReference type="EMBL" id="MFB9761696.1"/>
    </source>
</evidence>
<evidence type="ECO:0000256" key="5">
    <source>
        <dbReference type="ARBA" id="ARBA00022729"/>
    </source>
</evidence>
<name>A0ABV5WN40_9BACI</name>
<feature type="transmembrane region" description="Helical" evidence="9">
    <location>
        <begin position="384"/>
        <end position="403"/>
    </location>
</feature>
<dbReference type="InterPro" id="IPR014755">
    <property type="entry name" value="Cu-Rt/internalin_Ig-like"/>
</dbReference>
<feature type="transmembrane region" description="Helical" evidence="9">
    <location>
        <begin position="236"/>
        <end position="257"/>
    </location>
</feature>
<comment type="caution">
    <text evidence="14">The sequence shown here is derived from an EMBL/GenBank/DDBJ whole genome shotgun (WGS) entry which is preliminary data.</text>
</comment>
<evidence type="ECO:0000256" key="7">
    <source>
        <dbReference type="ARBA" id="ARBA00023008"/>
    </source>
</evidence>
<dbReference type="Pfam" id="PF13115">
    <property type="entry name" value="YtkA"/>
    <property type="match status" value="1"/>
</dbReference>
<feature type="signal peptide" evidence="10">
    <location>
        <begin position="1"/>
        <end position="28"/>
    </location>
</feature>
<evidence type="ECO:0000259" key="11">
    <source>
        <dbReference type="Pfam" id="PF04234"/>
    </source>
</evidence>
<feature type="transmembrane region" description="Helical" evidence="9">
    <location>
        <begin position="302"/>
        <end position="324"/>
    </location>
</feature>
<evidence type="ECO:0000256" key="6">
    <source>
        <dbReference type="ARBA" id="ARBA00022989"/>
    </source>
</evidence>
<dbReference type="Pfam" id="PF05425">
    <property type="entry name" value="CopD"/>
    <property type="match status" value="1"/>
</dbReference>
<keyword evidence="8 9" id="KW-0472">Membrane</keyword>
<dbReference type="InterPro" id="IPR032693">
    <property type="entry name" value="YtkA-like_dom"/>
</dbReference>
<evidence type="ECO:0000256" key="9">
    <source>
        <dbReference type="SAM" id="Phobius"/>
    </source>
</evidence>
<evidence type="ECO:0000256" key="4">
    <source>
        <dbReference type="ARBA" id="ARBA00022723"/>
    </source>
</evidence>
<keyword evidence="5 10" id="KW-0732">Signal</keyword>
<keyword evidence="6 9" id="KW-1133">Transmembrane helix</keyword>
<gene>
    <name evidence="14" type="ORF">ACFFMS_26025</name>
</gene>
<keyword evidence="15" id="KW-1185">Reference proteome</keyword>
<dbReference type="Pfam" id="PF04234">
    <property type="entry name" value="CopC"/>
    <property type="match status" value="1"/>
</dbReference>
<proteinExistence type="predicted"/>
<evidence type="ECO:0000313" key="15">
    <source>
        <dbReference type="Proteomes" id="UP001589609"/>
    </source>
</evidence>
<dbReference type="InterPro" id="IPR014756">
    <property type="entry name" value="Ig_E-set"/>
</dbReference>
<dbReference type="InterPro" id="IPR032694">
    <property type="entry name" value="CopC/D"/>
</dbReference>